<dbReference type="InterPro" id="IPR003382">
    <property type="entry name" value="Flavoprotein"/>
</dbReference>
<dbReference type="InterPro" id="IPR002830">
    <property type="entry name" value="UbiD"/>
</dbReference>
<comment type="caution">
    <text evidence="6">Lacks conserved residue(s) required for the propagation of feature annotation.</text>
</comment>
<accession>A0ABY4FSC6</accession>
<feature type="binding site" evidence="6">
    <location>
        <position position="37"/>
    </location>
    <ligand>
        <name>FMN</name>
        <dbReference type="ChEBI" id="CHEBI:58210"/>
    </ligand>
</feature>
<feature type="domain" description="3-octaprenyl-4-hydroxybenzoate carboxy-lyase-like C-terminal" evidence="11">
    <location>
        <begin position="502"/>
        <end position="623"/>
    </location>
</feature>
<evidence type="ECO:0000313" key="12">
    <source>
        <dbReference type="EMBL" id="UOQ59186.1"/>
    </source>
</evidence>
<dbReference type="PANTHER" id="PTHR30108">
    <property type="entry name" value="3-OCTAPRENYL-4-HYDROXYBENZOATE CARBOXY-LYASE-RELATED"/>
    <property type="match status" value="1"/>
</dbReference>
<dbReference type="RefSeq" id="WP_244684048.1">
    <property type="nucleotide sequence ID" value="NZ_CP095043.1"/>
</dbReference>
<dbReference type="Gene3D" id="3.40.50.1950">
    <property type="entry name" value="Flavin prenyltransferase-like"/>
    <property type="match status" value="1"/>
</dbReference>
<evidence type="ECO:0000256" key="4">
    <source>
        <dbReference type="ARBA" id="ARBA00022643"/>
    </source>
</evidence>
<evidence type="ECO:0000259" key="11">
    <source>
        <dbReference type="Pfam" id="PF20696"/>
    </source>
</evidence>
<dbReference type="Pfam" id="PF20696">
    <property type="entry name" value="UbiD_C"/>
    <property type="match status" value="1"/>
</dbReference>
<comment type="similarity">
    <text evidence="6">Belongs to the UbiX/PAD1 family.</text>
</comment>
<feature type="region of interest" description="Disordered" evidence="7">
    <location>
        <begin position="600"/>
        <end position="648"/>
    </location>
</feature>
<protein>
    <recommendedName>
        <fullName evidence="6">Flavin prenyltransferase UbiX</fullName>
        <ecNumber evidence="6">2.5.1.129</ecNumber>
    </recommendedName>
</protein>
<dbReference type="EMBL" id="CP095043">
    <property type="protein sequence ID" value="UOQ59186.1"/>
    <property type="molecule type" value="Genomic_DNA"/>
</dbReference>
<dbReference type="SUPFAM" id="SSF143968">
    <property type="entry name" value="UbiD C-terminal domain-like"/>
    <property type="match status" value="1"/>
</dbReference>
<dbReference type="InterPro" id="IPR048304">
    <property type="entry name" value="UbiD_Rift_dom"/>
</dbReference>
<feature type="compositionally biased region" description="Basic and acidic residues" evidence="7">
    <location>
        <begin position="639"/>
        <end position="648"/>
    </location>
</feature>
<comment type="similarity">
    <text evidence="1">Belongs to the UbiD family.</text>
</comment>
<keyword evidence="2 6" id="KW-0637">Prenyltransferase</keyword>
<proteinExistence type="inferred from homology"/>
<evidence type="ECO:0000259" key="10">
    <source>
        <dbReference type="Pfam" id="PF20695"/>
    </source>
</evidence>
<dbReference type="Proteomes" id="UP000831775">
    <property type="component" value="Chromosome"/>
</dbReference>
<dbReference type="Pfam" id="PF01977">
    <property type="entry name" value="UbiD"/>
    <property type="match status" value="1"/>
</dbReference>
<evidence type="ECO:0000256" key="5">
    <source>
        <dbReference type="ARBA" id="ARBA00022679"/>
    </source>
</evidence>
<feature type="domain" description="3-octaprenyl-4-hydroxybenzoate carboxy-lyase-like N-terminal" evidence="10">
    <location>
        <begin position="209"/>
        <end position="286"/>
    </location>
</feature>
<feature type="domain" description="Flavoprotein" evidence="9">
    <location>
        <begin position="3"/>
        <end position="172"/>
    </location>
</feature>
<dbReference type="Pfam" id="PF20695">
    <property type="entry name" value="UbiD_N"/>
    <property type="match status" value="1"/>
</dbReference>
<feature type="binding site" evidence="6">
    <location>
        <position position="123"/>
    </location>
    <ligand>
        <name>FMN</name>
        <dbReference type="ChEBI" id="CHEBI:58210"/>
    </ligand>
</feature>
<dbReference type="PANTHER" id="PTHR30108:SF21">
    <property type="entry name" value="4-HYDROXYBENZOATE DECARBOXYLASE"/>
    <property type="match status" value="1"/>
</dbReference>
<dbReference type="HAMAP" id="MF_01984">
    <property type="entry name" value="ubiX_pad"/>
    <property type="match status" value="1"/>
</dbReference>
<dbReference type="NCBIfam" id="TIGR00148">
    <property type="entry name" value="UbiD family decarboxylase"/>
    <property type="match status" value="1"/>
</dbReference>
<dbReference type="InterPro" id="IPR049381">
    <property type="entry name" value="UbiD-like_C"/>
</dbReference>
<feature type="binding site" evidence="6">
    <location>
        <begin position="88"/>
        <end position="91"/>
    </location>
    <ligand>
        <name>FMN</name>
        <dbReference type="ChEBI" id="CHEBI:58210"/>
    </ligand>
</feature>
<evidence type="ECO:0000259" key="8">
    <source>
        <dbReference type="Pfam" id="PF01977"/>
    </source>
</evidence>
<feature type="domain" description="3-octaprenyl-4-hydroxybenzoate carboxy-lyase-like Rift-related" evidence="8">
    <location>
        <begin position="300"/>
        <end position="496"/>
    </location>
</feature>
<dbReference type="SUPFAM" id="SSF52507">
    <property type="entry name" value="Homo-oligomeric flavin-containing Cys decarboxylases, HFCD"/>
    <property type="match status" value="1"/>
</dbReference>
<evidence type="ECO:0000259" key="9">
    <source>
        <dbReference type="Pfam" id="PF02441"/>
    </source>
</evidence>
<keyword evidence="3 6" id="KW-0285">Flavoprotein</keyword>
<evidence type="ECO:0000256" key="7">
    <source>
        <dbReference type="SAM" id="MobiDB-lite"/>
    </source>
</evidence>
<name>A0ABY4FSC6_9MICO</name>
<comment type="catalytic activity">
    <reaction evidence="6">
        <text>dimethylallyl phosphate + FMNH2 = prenylated FMNH2 + phosphate</text>
        <dbReference type="Rhea" id="RHEA:37743"/>
        <dbReference type="ChEBI" id="CHEBI:43474"/>
        <dbReference type="ChEBI" id="CHEBI:57618"/>
        <dbReference type="ChEBI" id="CHEBI:87467"/>
        <dbReference type="ChEBI" id="CHEBI:88052"/>
        <dbReference type="EC" id="2.5.1.129"/>
    </reaction>
</comment>
<gene>
    <name evidence="6" type="primary">ubiX</name>
    <name evidence="12" type="ORF">MUN76_08965</name>
</gene>
<dbReference type="SUPFAM" id="SSF50475">
    <property type="entry name" value="FMN-binding split barrel"/>
    <property type="match status" value="1"/>
</dbReference>
<evidence type="ECO:0000256" key="3">
    <source>
        <dbReference type="ARBA" id="ARBA00022630"/>
    </source>
</evidence>
<feature type="binding site" evidence="6">
    <location>
        <position position="153"/>
    </location>
    <ligand>
        <name>dimethylallyl phosphate</name>
        <dbReference type="ChEBI" id="CHEBI:88052"/>
    </ligand>
</feature>
<dbReference type="NCBIfam" id="NF004685">
    <property type="entry name" value="PRK06029.1"/>
    <property type="match status" value="1"/>
</dbReference>
<sequence length="648" mass="69511">MRRLVVAITGASGAALGVEALRCAADVPDLETHLIVTGSGLQTLHEETGLTAAELGALADHTHKNHDLAAPLASGSFRCDAMIVAPCSVTTLSAIAHSYDANLVVRAADVMLKERRPLVLLFRETPFHLGHIKLMEQVTLNGGIVMPPMPAFYLHPQTVDDIVQQTVGRAFDLAGIPLEHTQRWQGLPGRRGGIMRESGIASRGLREELERLERAGRLLRIPHRLDRRFEVCATAAEAGTGRAVLFEDVAGSAHPVVMNTTASREVIATSLGVRAEDLAERYLEALTHPVVPEAWDAAAGTAPVQELIFEGDDVDLTTQLPILTHHEHDAGPYITSGVVIGEHEGVRNLSYHRMQVRGPRETGIVVVQRHLHRMLEAADRAGRPMPVAVVLGLDAGAYLAAATSGSAAPYGFDELGIVGALRREPVRLATGVSVPIGIPADAEIVLEGHILPNVTAEEGPFAEFDGTYEHGPERVFRASALTMRRGAIYHGLVSGSVAQLNIMGLPNEAVLLRSTRAAVPGVEKVHVTLGGLRKFHAVVSVRRRIAGDPGDVIVSAFAGHRDLKQVVVVDHDVDVYDLDAVERAIATSFQPDRDLHLIGRGRGNPVDRSLDPDGTTSRMGLDATRPLRAEPPVPAVIPGRDRVRVPEG</sequence>
<dbReference type="NCBIfam" id="TIGR00421">
    <property type="entry name" value="ubiX_pad"/>
    <property type="match status" value="1"/>
</dbReference>
<evidence type="ECO:0000256" key="2">
    <source>
        <dbReference type="ARBA" id="ARBA00022602"/>
    </source>
</evidence>
<keyword evidence="5 6" id="KW-0808">Transferase</keyword>
<dbReference type="InterPro" id="IPR036551">
    <property type="entry name" value="Flavin_trans-like"/>
</dbReference>
<dbReference type="InterPro" id="IPR004507">
    <property type="entry name" value="UbiX-like"/>
</dbReference>
<keyword evidence="13" id="KW-1185">Reference proteome</keyword>
<feature type="binding site" evidence="6">
    <location>
        <begin position="10"/>
        <end position="12"/>
    </location>
    <ligand>
        <name>FMN</name>
        <dbReference type="ChEBI" id="CHEBI:58210"/>
    </ligand>
</feature>
<dbReference type="EC" id="2.5.1.129" evidence="6"/>
<feature type="binding site" evidence="6">
    <location>
        <position position="169"/>
    </location>
    <ligand>
        <name>dimethylallyl phosphate</name>
        <dbReference type="ChEBI" id="CHEBI:88052"/>
    </ligand>
</feature>
<organism evidence="12 13">
    <name type="scientific">Leucobacter rhizosphaerae</name>
    <dbReference type="NCBI Taxonomy" id="2932245"/>
    <lineage>
        <taxon>Bacteria</taxon>
        <taxon>Bacillati</taxon>
        <taxon>Actinomycetota</taxon>
        <taxon>Actinomycetes</taxon>
        <taxon>Micrococcales</taxon>
        <taxon>Microbacteriaceae</taxon>
        <taxon>Leucobacter</taxon>
    </lineage>
</organism>
<evidence type="ECO:0000313" key="13">
    <source>
        <dbReference type="Proteomes" id="UP000831775"/>
    </source>
</evidence>
<evidence type="ECO:0000256" key="6">
    <source>
        <dbReference type="HAMAP-Rule" id="MF_01984"/>
    </source>
</evidence>
<evidence type="ECO:0000256" key="1">
    <source>
        <dbReference type="ARBA" id="ARBA00010021"/>
    </source>
</evidence>
<keyword evidence="4 6" id="KW-0288">FMN</keyword>
<comment type="function">
    <text evidence="6">Flavin prenyltransferase that catalyzes the synthesis of the prenylated FMN cofactor (prenyl-FMN) for 4-hydroxy-3-polyprenylbenzoic acid decarboxylase UbiD. The prenyltransferase is metal-independent and links a dimethylallyl moiety from dimethylallyl monophosphate (DMAP) to the flavin N5 and C6 atoms of FMN.</text>
</comment>
<dbReference type="Pfam" id="PF02441">
    <property type="entry name" value="Flavoprotein"/>
    <property type="match status" value="1"/>
</dbReference>
<dbReference type="InterPro" id="IPR049383">
    <property type="entry name" value="UbiD-like_N"/>
</dbReference>
<dbReference type="Gene3D" id="3.40.1670.10">
    <property type="entry name" value="UbiD C-terminal domain-like"/>
    <property type="match status" value="1"/>
</dbReference>
<reference evidence="12 13" key="1">
    <citation type="submission" date="2022-04" db="EMBL/GenBank/DDBJ databases">
        <title>Leucobacter sp. isolated from rhizosphere of onion.</title>
        <authorList>
            <person name="Won M."/>
            <person name="Lee C.-M."/>
            <person name="Woen H.-Y."/>
            <person name="Kwon S.-W."/>
        </authorList>
    </citation>
    <scope>NUCLEOTIDE SEQUENCE [LARGE SCALE GENOMIC DNA]</scope>
    <source>
        <strain evidence="12 13">H25R-14</strain>
    </source>
</reference>